<reference evidence="2" key="1">
    <citation type="journal article" date="2019" name="Plant Biotechnol. J.">
        <title>Genome sequencing of the Australian wild diploid species Gossypium australe highlights disease resistance and delayed gland morphogenesis.</title>
        <authorList>
            <person name="Cai Y."/>
            <person name="Cai X."/>
            <person name="Wang Q."/>
            <person name="Wang P."/>
            <person name="Zhang Y."/>
            <person name="Cai C."/>
            <person name="Xu Y."/>
            <person name="Wang K."/>
            <person name="Zhou Z."/>
            <person name="Wang C."/>
            <person name="Geng S."/>
            <person name="Li B."/>
            <person name="Dong Q."/>
            <person name="Hou Y."/>
            <person name="Wang H."/>
            <person name="Ai P."/>
            <person name="Liu Z."/>
            <person name="Yi F."/>
            <person name="Sun M."/>
            <person name="An G."/>
            <person name="Cheng J."/>
            <person name="Zhang Y."/>
            <person name="Shi Q."/>
            <person name="Xie Y."/>
            <person name="Shi X."/>
            <person name="Chang Y."/>
            <person name="Huang F."/>
            <person name="Chen Y."/>
            <person name="Hong S."/>
            <person name="Mi L."/>
            <person name="Sun Q."/>
            <person name="Zhang L."/>
            <person name="Zhou B."/>
            <person name="Peng R."/>
            <person name="Zhang X."/>
            <person name="Liu F."/>
        </authorList>
    </citation>
    <scope>NUCLEOTIDE SEQUENCE [LARGE SCALE GENOMIC DNA]</scope>
    <source>
        <strain evidence="2">cv. PA1801</strain>
    </source>
</reference>
<sequence length="105" mass="11988">MLESFDQLKAMLTKAPILFQPEVDKEFVIYSDASLSAYASRQLKSNKKNYPTHEWLELLKDYDVIIDYHSGKTNVVADALSQKSLFALRALNTRLTFIDDDSILA</sequence>
<evidence type="ECO:0000313" key="2">
    <source>
        <dbReference type="Proteomes" id="UP000325315"/>
    </source>
</evidence>
<proteinExistence type="predicted"/>
<dbReference type="PANTHER" id="PTHR34072:SF52">
    <property type="entry name" value="RIBONUCLEASE H"/>
    <property type="match status" value="1"/>
</dbReference>
<dbReference type="AlphaFoldDB" id="A0A5B6W978"/>
<accession>A0A5B6W978</accession>
<gene>
    <name evidence="1" type="ORF">EPI10_011300</name>
</gene>
<organism evidence="1 2">
    <name type="scientific">Gossypium australe</name>
    <dbReference type="NCBI Taxonomy" id="47621"/>
    <lineage>
        <taxon>Eukaryota</taxon>
        <taxon>Viridiplantae</taxon>
        <taxon>Streptophyta</taxon>
        <taxon>Embryophyta</taxon>
        <taxon>Tracheophyta</taxon>
        <taxon>Spermatophyta</taxon>
        <taxon>Magnoliopsida</taxon>
        <taxon>eudicotyledons</taxon>
        <taxon>Gunneridae</taxon>
        <taxon>Pentapetalae</taxon>
        <taxon>rosids</taxon>
        <taxon>malvids</taxon>
        <taxon>Malvales</taxon>
        <taxon>Malvaceae</taxon>
        <taxon>Malvoideae</taxon>
        <taxon>Gossypium</taxon>
    </lineage>
</organism>
<evidence type="ECO:0000313" key="1">
    <source>
        <dbReference type="EMBL" id="KAA3477412.1"/>
    </source>
</evidence>
<dbReference type="Proteomes" id="UP000325315">
    <property type="component" value="Unassembled WGS sequence"/>
</dbReference>
<dbReference type="EMBL" id="SMMG02000004">
    <property type="protein sequence ID" value="KAA3477412.1"/>
    <property type="molecule type" value="Genomic_DNA"/>
</dbReference>
<dbReference type="SUPFAM" id="SSF56672">
    <property type="entry name" value="DNA/RNA polymerases"/>
    <property type="match status" value="1"/>
</dbReference>
<dbReference type="PANTHER" id="PTHR34072">
    <property type="entry name" value="ENZYMATIC POLYPROTEIN-RELATED"/>
    <property type="match status" value="1"/>
</dbReference>
<comment type="caution">
    <text evidence="1">The sequence shown here is derived from an EMBL/GenBank/DDBJ whole genome shotgun (WGS) entry which is preliminary data.</text>
</comment>
<dbReference type="InterPro" id="IPR043502">
    <property type="entry name" value="DNA/RNA_pol_sf"/>
</dbReference>
<name>A0A5B6W978_9ROSI</name>
<dbReference type="OrthoDB" id="1738613at2759"/>
<keyword evidence="2" id="KW-1185">Reference proteome</keyword>
<protein>
    <submittedName>
        <fullName evidence="1">Integrase</fullName>
    </submittedName>
</protein>